<keyword evidence="2" id="KW-1185">Reference proteome</keyword>
<dbReference type="InterPro" id="IPR018644">
    <property type="entry name" value="DUF2071"/>
</dbReference>
<accession>A0ABV8PXS5</accession>
<proteinExistence type="predicted"/>
<sequence>MTNFLTAEWRKLIMANYAVDPNILLPLLPKGTELDIFEGKAYVSLVGFMFINSRIFGVPIPLMGSFEEVNLRFYVKRWVNGEWRRGVVFVNETVPFKVVAVIANWLYKEHYTAIPTKHEWFMNDTKQAIHYYWKKQGIWNELTIEASATSQKMKAGSVEEFIFEHYYGYTKVDAINTIEYNIAHPSWEIYPVKKVTINCDFGAMYGAAFAHLSHLKPDSIMLAEGSNIAVKWKRNKL</sequence>
<organism evidence="1 2">
    <name type="scientific">Parasediminibacterium paludis</name>
    <dbReference type="NCBI Taxonomy" id="908966"/>
    <lineage>
        <taxon>Bacteria</taxon>
        <taxon>Pseudomonadati</taxon>
        <taxon>Bacteroidota</taxon>
        <taxon>Chitinophagia</taxon>
        <taxon>Chitinophagales</taxon>
        <taxon>Chitinophagaceae</taxon>
        <taxon>Parasediminibacterium</taxon>
    </lineage>
</organism>
<comment type="caution">
    <text evidence="1">The sequence shown here is derived from an EMBL/GenBank/DDBJ whole genome shotgun (WGS) entry which is preliminary data.</text>
</comment>
<evidence type="ECO:0000313" key="1">
    <source>
        <dbReference type="EMBL" id="MFC4232698.1"/>
    </source>
</evidence>
<dbReference type="Pfam" id="PF09844">
    <property type="entry name" value="DUF2071"/>
    <property type="match status" value="1"/>
</dbReference>
<dbReference type="RefSeq" id="WP_379014658.1">
    <property type="nucleotide sequence ID" value="NZ_JBHSDC010000024.1"/>
</dbReference>
<protein>
    <submittedName>
        <fullName evidence="1">YqjF family protein</fullName>
    </submittedName>
</protein>
<dbReference type="PANTHER" id="PTHR39186">
    <property type="entry name" value="DUF2071 FAMILY PROTEIN"/>
    <property type="match status" value="1"/>
</dbReference>
<gene>
    <name evidence="1" type="ORF">ACFOW1_12415</name>
</gene>
<reference evidence="2" key="1">
    <citation type="journal article" date="2019" name="Int. J. Syst. Evol. Microbiol.">
        <title>The Global Catalogue of Microorganisms (GCM) 10K type strain sequencing project: providing services to taxonomists for standard genome sequencing and annotation.</title>
        <authorList>
            <consortium name="The Broad Institute Genomics Platform"/>
            <consortium name="The Broad Institute Genome Sequencing Center for Infectious Disease"/>
            <person name="Wu L."/>
            <person name="Ma J."/>
        </authorList>
    </citation>
    <scope>NUCLEOTIDE SEQUENCE [LARGE SCALE GENOMIC DNA]</scope>
    <source>
        <strain evidence="2">CECT 8010</strain>
    </source>
</reference>
<dbReference type="PANTHER" id="PTHR39186:SF1">
    <property type="entry name" value="DUF2071 DOMAIN-CONTAINING PROTEIN"/>
    <property type="match status" value="1"/>
</dbReference>
<dbReference type="Proteomes" id="UP001595906">
    <property type="component" value="Unassembled WGS sequence"/>
</dbReference>
<evidence type="ECO:0000313" key="2">
    <source>
        <dbReference type="Proteomes" id="UP001595906"/>
    </source>
</evidence>
<dbReference type="EMBL" id="JBHSDC010000024">
    <property type="protein sequence ID" value="MFC4232698.1"/>
    <property type="molecule type" value="Genomic_DNA"/>
</dbReference>
<name>A0ABV8PXS5_9BACT</name>